<dbReference type="PANTHER" id="PTHR43319">
    <property type="entry name" value="BETA-LACTAMASE-RELATED"/>
    <property type="match status" value="1"/>
</dbReference>
<dbReference type="Pfam" id="PF00144">
    <property type="entry name" value="Beta-lactamase"/>
    <property type="match status" value="1"/>
</dbReference>
<feature type="domain" description="Beta-lactamase-related" evidence="1">
    <location>
        <begin position="41"/>
        <end position="390"/>
    </location>
</feature>
<name>E5XUC6_SEGRC</name>
<comment type="caution">
    <text evidence="2">The sequence shown here is derived from an EMBL/GenBank/DDBJ whole genome shotgun (WGS) entry which is preliminary data.</text>
</comment>
<evidence type="ECO:0000259" key="1">
    <source>
        <dbReference type="Pfam" id="PF00144"/>
    </source>
</evidence>
<dbReference type="InterPro" id="IPR052907">
    <property type="entry name" value="Beta-lactamase/esterase"/>
</dbReference>
<dbReference type="Proteomes" id="UP000004816">
    <property type="component" value="Unassembled WGS sequence"/>
</dbReference>
<protein>
    <recommendedName>
        <fullName evidence="1">Beta-lactamase-related domain-containing protein</fullName>
    </recommendedName>
</protein>
<dbReference type="RefSeq" id="WP_007471838.1">
    <property type="nucleotide sequence ID" value="NZ_KI391953.1"/>
</dbReference>
<proteinExistence type="predicted"/>
<dbReference type="InterPro" id="IPR012338">
    <property type="entry name" value="Beta-lactam/transpept-like"/>
</dbReference>
<dbReference type="InterPro" id="IPR001466">
    <property type="entry name" value="Beta-lactam-related"/>
</dbReference>
<organism evidence="2 3">
    <name type="scientific">Segniliparus rugosus (strain ATCC BAA-974 / DSM 45345 / CCUG 50838 / CIP 108380 / JCM 13579 / CDC 945)</name>
    <dbReference type="NCBI Taxonomy" id="679197"/>
    <lineage>
        <taxon>Bacteria</taxon>
        <taxon>Bacillati</taxon>
        <taxon>Actinomycetota</taxon>
        <taxon>Actinomycetes</taxon>
        <taxon>Mycobacteriales</taxon>
        <taxon>Segniliparaceae</taxon>
        <taxon>Segniliparus</taxon>
    </lineage>
</organism>
<accession>E5XUC6</accession>
<dbReference type="Gene3D" id="3.40.710.10">
    <property type="entry name" value="DD-peptidase/beta-lactamase superfamily"/>
    <property type="match status" value="1"/>
</dbReference>
<dbReference type="AlphaFoldDB" id="E5XUC6"/>
<dbReference type="OrthoDB" id="9809635at2"/>
<evidence type="ECO:0000313" key="3">
    <source>
        <dbReference type="Proteomes" id="UP000004816"/>
    </source>
</evidence>
<dbReference type="eggNOG" id="COG1680">
    <property type="taxonomic scope" value="Bacteria"/>
</dbReference>
<dbReference type="SUPFAM" id="SSF56601">
    <property type="entry name" value="beta-lactamase/transpeptidase-like"/>
    <property type="match status" value="1"/>
</dbReference>
<evidence type="ECO:0000313" key="2">
    <source>
        <dbReference type="EMBL" id="EFV12067.1"/>
    </source>
</evidence>
<dbReference type="HOGENOM" id="CLU_035614_0_0_11"/>
<dbReference type="EMBL" id="ACZI02000001">
    <property type="protein sequence ID" value="EFV12067.1"/>
    <property type="molecule type" value="Genomic_DNA"/>
</dbReference>
<dbReference type="PANTHER" id="PTHR43319:SF3">
    <property type="entry name" value="BETA-LACTAMASE-RELATED DOMAIN-CONTAINING PROTEIN"/>
    <property type="match status" value="1"/>
</dbReference>
<gene>
    <name evidence="2" type="ORF">HMPREF9336_03098</name>
</gene>
<keyword evidence="3" id="KW-1185">Reference proteome</keyword>
<reference evidence="2 3" key="1">
    <citation type="journal article" date="2011" name="Stand. Genomic Sci.">
        <title>High quality draft genome sequence of Segniliparus rugosus CDC 945(T)= (ATCC BAA-974(T)).</title>
        <authorList>
            <person name="Earl A.M."/>
            <person name="Desjardins C.A."/>
            <person name="Fitzgerald M.G."/>
            <person name="Arachchi H.M."/>
            <person name="Zeng Q."/>
            <person name="Mehta T."/>
            <person name="Griggs A."/>
            <person name="Birren B.W."/>
            <person name="Toney N.C."/>
            <person name="Carr J."/>
            <person name="Posey J."/>
            <person name="Butler W.R."/>
        </authorList>
    </citation>
    <scope>NUCLEOTIDE SEQUENCE [LARGE SCALE GENOMIC DNA]</scope>
    <source>
        <strain evidence="3">ATCC BAA-974 / DSM 45345 / CCUG 50838 / CIP 108380 / JCM 13579 / CDC 945</strain>
    </source>
</reference>
<sequence length="418" mass="44646">MTQEIAPTKSPLGLADGATDLPEGVGGFADEPFRPIAGAFSKLFKGRPGSGGALAVYYNGQPVLDIWAGDADEGVPWQHNTAGIIFSATKGMVAAVIHRLADRGLVDYDTPIAEYWPAFAAGGKARVTVRQALVHEAGLSRLARITNNPELVKDHLAMEEILAAASMDKYAGKPAYHAVTFGWILSGLARAITGKGMRQLLQEELVEPLALDSLHLGRPPEGSGSHAAALSGMGIYNHPKALRALGRLPGLKAFFDTVFCGPGMEQILMGGVNAPLLDMEMPAGSGTATARSLAKVYAALGSDGSVDGRRLLKEQTAYSLAEGRRLTQRSNYRVDRTFMMPLMWNLGYHTFMAPTMTSGFGHVGMNGSIGWTDPNRGLAAAYVHNRMMAPASVPAGFMRLWPKIARTVDKARRGSLPY</sequence>
<dbReference type="STRING" id="679197.HMPREF9336_03098"/>